<keyword evidence="7" id="KW-1185">Reference proteome</keyword>
<feature type="compositionally biased region" description="Basic and acidic residues" evidence="4">
    <location>
        <begin position="185"/>
        <end position="208"/>
    </location>
</feature>
<feature type="region of interest" description="Disordered" evidence="4">
    <location>
        <begin position="185"/>
        <end position="209"/>
    </location>
</feature>
<dbReference type="InterPro" id="IPR036388">
    <property type="entry name" value="WH-like_DNA-bd_sf"/>
</dbReference>
<dbReference type="InterPro" id="IPR008920">
    <property type="entry name" value="TF_FadR/GntR_C"/>
</dbReference>
<dbReference type="SUPFAM" id="SSF46785">
    <property type="entry name" value="Winged helix' DNA-binding domain"/>
    <property type="match status" value="1"/>
</dbReference>
<sequence>MGFQPVASARVVELIRDRWRQAIVTGDLAPGSRLSVPELARQLQVSRSPVRETLLLLVGRGWRWSTSAAGSRWHGLNWPTCSKLYELRDATDAVAALAAERMNATDLAALRGVLAAQRAALRDPRQFRTLDSRFYQIIVQTSRNSRLVRHPELLSRGMCLACHWLLNTESHLKQNHEEHRQIERALRQRDGPSAEQATREPPRREGKHTSVCGCLPFKGCL</sequence>
<evidence type="ECO:0000313" key="6">
    <source>
        <dbReference type="EMBL" id="MFC4636855.1"/>
    </source>
</evidence>
<accession>A0ABV9I3Y8</accession>
<comment type="caution">
    <text evidence="6">The sequence shown here is derived from an EMBL/GenBank/DDBJ whole genome shotgun (WGS) entry which is preliminary data.</text>
</comment>
<dbReference type="PANTHER" id="PTHR43537">
    <property type="entry name" value="TRANSCRIPTIONAL REGULATOR, GNTR FAMILY"/>
    <property type="match status" value="1"/>
</dbReference>
<organism evidence="6 7">
    <name type="scientific">Deinococcus hohokamensis</name>
    <dbReference type="NCBI Taxonomy" id="309883"/>
    <lineage>
        <taxon>Bacteria</taxon>
        <taxon>Thermotogati</taxon>
        <taxon>Deinococcota</taxon>
        <taxon>Deinococci</taxon>
        <taxon>Deinococcales</taxon>
        <taxon>Deinococcaceae</taxon>
        <taxon>Deinococcus</taxon>
    </lineage>
</organism>
<evidence type="ECO:0000256" key="1">
    <source>
        <dbReference type="ARBA" id="ARBA00023015"/>
    </source>
</evidence>
<dbReference type="Pfam" id="PF07729">
    <property type="entry name" value="FCD"/>
    <property type="match status" value="1"/>
</dbReference>
<dbReference type="InterPro" id="IPR000524">
    <property type="entry name" value="Tscrpt_reg_HTH_GntR"/>
</dbReference>
<dbReference type="SMART" id="SM00895">
    <property type="entry name" value="FCD"/>
    <property type="match status" value="1"/>
</dbReference>
<evidence type="ECO:0000256" key="3">
    <source>
        <dbReference type="ARBA" id="ARBA00023163"/>
    </source>
</evidence>
<dbReference type="SMART" id="SM00345">
    <property type="entry name" value="HTH_GNTR"/>
    <property type="match status" value="1"/>
</dbReference>
<evidence type="ECO:0000259" key="5">
    <source>
        <dbReference type="PROSITE" id="PS50949"/>
    </source>
</evidence>
<proteinExistence type="predicted"/>
<dbReference type="InterPro" id="IPR011711">
    <property type="entry name" value="GntR_C"/>
</dbReference>
<dbReference type="InterPro" id="IPR036390">
    <property type="entry name" value="WH_DNA-bd_sf"/>
</dbReference>
<protein>
    <submittedName>
        <fullName evidence="6">GntR family transcriptional regulator</fullName>
    </submittedName>
</protein>
<keyword evidence="2" id="KW-0238">DNA-binding</keyword>
<keyword evidence="1" id="KW-0805">Transcription regulation</keyword>
<keyword evidence="3" id="KW-0804">Transcription</keyword>
<dbReference type="RefSeq" id="WP_380059901.1">
    <property type="nucleotide sequence ID" value="NZ_JBHSEI010000001.1"/>
</dbReference>
<dbReference type="PROSITE" id="PS50949">
    <property type="entry name" value="HTH_GNTR"/>
    <property type="match status" value="1"/>
</dbReference>
<evidence type="ECO:0000313" key="7">
    <source>
        <dbReference type="Proteomes" id="UP001595952"/>
    </source>
</evidence>
<dbReference type="Pfam" id="PF00392">
    <property type="entry name" value="GntR"/>
    <property type="match status" value="1"/>
</dbReference>
<dbReference type="EMBL" id="JBHSEI010000001">
    <property type="protein sequence ID" value="MFC4636855.1"/>
    <property type="molecule type" value="Genomic_DNA"/>
</dbReference>
<reference evidence="7" key="1">
    <citation type="journal article" date="2019" name="Int. J. Syst. Evol. Microbiol.">
        <title>The Global Catalogue of Microorganisms (GCM) 10K type strain sequencing project: providing services to taxonomists for standard genome sequencing and annotation.</title>
        <authorList>
            <consortium name="The Broad Institute Genomics Platform"/>
            <consortium name="The Broad Institute Genome Sequencing Center for Infectious Disease"/>
            <person name="Wu L."/>
            <person name="Ma J."/>
        </authorList>
    </citation>
    <scope>NUCLEOTIDE SEQUENCE [LARGE SCALE GENOMIC DNA]</scope>
    <source>
        <strain evidence="7">CCUG 55995</strain>
    </source>
</reference>
<dbReference type="Gene3D" id="1.20.120.530">
    <property type="entry name" value="GntR ligand-binding domain-like"/>
    <property type="match status" value="1"/>
</dbReference>
<dbReference type="PANTHER" id="PTHR43537:SF49">
    <property type="entry name" value="TRANSCRIPTIONAL REGULATORY PROTEIN"/>
    <property type="match status" value="1"/>
</dbReference>
<dbReference type="Gene3D" id="1.10.10.10">
    <property type="entry name" value="Winged helix-like DNA-binding domain superfamily/Winged helix DNA-binding domain"/>
    <property type="match status" value="1"/>
</dbReference>
<feature type="domain" description="HTH gntR-type" evidence="5">
    <location>
        <begin position="9"/>
        <end position="76"/>
    </location>
</feature>
<dbReference type="Proteomes" id="UP001595952">
    <property type="component" value="Unassembled WGS sequence"/>
</dbReference>
<dbReference type="SUPFAM" id="SSF48008">
    <property type="entry name" value="GntR ligand-binding domain-like"/>
    <property type="match status" value="1"/>
</dbReference>
<gene>
    <name evidence="6" type="ORF">ACFO0D_00740</name>
</gene>
<evidence type="ECO:0000256" key="4">
    <source>
        <dbReference type="SAM" id="MobiDB-lite"/>
    </source>
</evidence>
<evidence type="ECO:0000256" key="2">
    <source>
        <dbReference type="ARBA" id="ARBA00023125"/>
    </source>
</evidence>
<name>A0ABV9I3Y8_9DEIO</name>